<dbReference type="RefSeq" id="XP_031418486.1">
    <property type="nucleotide sequence ID" value="XM_031562626.1"/>
</dbReference>
<evidence type="ECO:0000256" key="4">
    <source>
        <dbReference type="ARBA" id="ARBA00022737"/>
    </source>
</evidence>
<dbReference type="Proteomes" id="UP000515152">
    <property type="component" value="Chromosome 24"/>
</dbReference>
<dbReference type="Pfam" id="PF00648">
    <property type="entry name" value="Peptidase_C2"/>
    <property type="match status" value="1"/>
</dbReference>
<dbReference type="SUPFAM" id="SSF54001">
    <property type="entry name" value="Cysteine proteinases"/>
    <property type="match status" value="1"/>
</dbReference>
<keyword evidence="3" id="KW-0479">Metal-binding</keyword>
<reference evidence="13" key="1">
    <citation type="submission" date="2025-08" db="UniProtKB">
        <authorList>
            <consortium name="RefSeq"/>
        </authorList>
    </citation>
    <scope>IDENTIFICATION</scope>
</reference>
<feature type="active site" evidence="8 9">
    <location>
        <position position="265"/>
    </location>
</feature>
<dbReference type="CDD" id="cd00214">
    <property type="entry name" value="Calpain_III"/>
    <property type="match status" value="1"/>
</dbReference>
<evidence type="ECO:0000313" key="12">
    <source>
        <dbReference type="Proteomes" id="UP000515152"/>
    </source>
</evidence>
<dbReference type="PRINTS" id="PR00704">
    <property type="entry name" value="CALPAIN"/>
</dbReference>
<accession>A0A6P8F2U4</accession>
<keyword evidence="7" id="KW-0106">Calcium</keyword>
<keyword evidence="6 9" id="KW-0788">Thiol protease</keyword>
<dbReference type="InterPro" id="IPR001300">
    <property type="entry name" value="Peptidase_C2_calpain_cat"/>
</dbReference>
<dbReference type="FunFam" id="2.60.120.380:FF:000001">
    <property type="entry name" value="Calpain-1 catalytic subunit"/>
    <property type="match status" value="1"/>
</dbReference>
<evidence type="ECO:0000313" key="13">
    <source>
        <dbReference type="RefSeq" id="XP_031418486.1"/>
    </source>
</evidence>
<evidence type="ECO:0000256" key="1">
    <source>
        <dbReference type="ARBA" id="ARBA00007623"/>
    </source>
</evidence>
<organism evidence="12 13">
    <name type="scientific">Clupea harengus</name>
    <name type="common">Atlantic herring</name>
    <dbReference type="NCBI Taxonomy" id="7950"/>
    <lineage>
        <taxon>Eukaryota</taxon>
        <taxon>Metazoa</taxon>
        <taxon>Chordata</taxon>
        <taxon>Craniata</taxon>
        <taxon>Vertebrata</taxon>
        <taxon>Euteleostomi</taxon>
        <taxon>Actinopterygii</taxon>
        <taxon>Neopterygii</taxon>
        <taxon>Teleostei</taxon>
        <taxon>Clupei</taxon>
        <taxon>Clupeiformes</taxon>
        <taxon>Clupeoidei</taxon>
        <taxon>Clupeidae</taxon>
        <taxon>Clupea</taxon>
    </lineage>
</organism>
<proteinExistence type="inferred from homology"/>
<name>A0A6P8F2U4_CLUHA</name>
<dbReference type="InterPro" id="IPR022682">
    <property type="entry name" value="Calpain_domain_III"/>
</dbReference>
<feature type="active site" evidence="8 9">
    <location>
        <position position="289"/>
    </location>
</feature>
<evidence type="ECO:0000256" key="6">
    <source>
        <dbReference type="ARBA" id="ARBA00022807"/>
    </source>
</evidence>
<dbReference type="GO" id="GO:0006508">
    <property type="term" value="P:proteolysis"/>
    <property type="evidence" value="ECO:0007669"/>
    <property type="project" value="UniProtKB-KW"/>
</dbReference>
<dbReference type="SMART" id="SM00720">
    <property type="entry name" value="calpain_III"/>
    <property type="match status" value="1"/>
</dbReference>
<dbReference type="InterPro" id="IPR033883">
    <property type="entry name" value="C2_III"/>
</dbReference>
<dbReference type="SUPFAM" id="SSF49758">
    <property type="entry name" value="Calpain large subunit, middle domain (domain III)"/>
    <property type="match status" value="1"/>
</dbReference>
<dbReference type="Gene3D" id="2.60.120.380">
    <property type="match status" value="1"/>
</dbReference>
<keyword evidence="5 9" id="KW-0378">Hydrolase</keyword>
<dbReference type="FunFam" id="3.90.70.10:FF:000001">
    <property type="entry name" value="Calpain-1 catalytic subunit"/>
    <property type="match status" value="1"/>
</dbReference>
<dbReference type="GeneID" id="116219353"/>
<dbReference type="PANTHER" id="PTHR10183">
    <property type="entry name" value="CALPAIN"/>
    <property type="match status" value="1"/>
</dbReference>
<dbReference type="GO" id="GO:0004198">
    <property type="term" value="F:calcium-dependent cysteine-type endopeptidase activity"/>
    <property type="evidence" value="ECO:0007669"/>
    <property type="project" value="InterPro"/>
</dbReference>
<dbReference type="Gene3D" id="3.90.70.10">
    <property type="entry name" value="Cysteine proteinases"/>
    <property type="match status" value="1"/>
</dbReference>
<dbReference type="PANTHER" id="PTHR10183:SF409">
    <property type="entry name" value="CALPAIN-8"/>
    <property type="match status" value="1"/>
</dbReference>
<dbReference type="Pfam" id="PF01067">
    <property type="entry name" value="Calpain_III"/>
    <property type="match status" value="1"/>
</dbReference>
<feature type="region of interest" description="Disordered" evidence="10">
    <location>
        <begin position="1"/>
        <end position="23"/>
    </location>
</feature>
<feature type="active site" evidence="8 9">
    <location>
        <position position="111"/>
    </location>
</feature>
<keyword evidence="12" id="KW-1185">Reference proteome</keyword>
<dbReference type="PROSITE" id="PS00139">
    <property type="entry name" value="THIOL_PROTEASE_CYS"/>
    <property type="match status" value="1"/>
</dbReference>
<dbReference type="InterPro" id="IPR000169">
    <property type="entry name" value="Pept_cys_AS"/>
</dbReference>
<feature type="domain" description="Calpain catalytic" evidence="11">
    <location>
        <begin position="50"/>
        <end position="346"/>
    </location>
</feature>
<dbReference type="OrthoDB" id="424753at2759"/>
<evidence type="ECO:0000256" key="9">
    <source>
        <dbReference type="PROSITE-ProRule" id="PRU00239"/>
    </source>
</evidence>
<dbReference type="CDD" id="cd00044">
    <property type="entry name" value="CysPc"/>
    <property type="match status" value="1"/>
</dbReference>
<evidence type="ECO:0000256" key="3">
    <source>
        <dbReference type="ARBA" id="ARBA00022723"/>
    </source>
</evidence>
<dbReference type="InterPro" id="IPR022684">
    <property type="entry name" value="Calpain_cysteine_protease"/>
</dbReference>
<evidence type="ECO:0000256" key="5">
    <source>
        <dbReference type="ARBA" id="ARBA00022801"/>
    </source>
</evidence>
<dbReference type="PROSITE" id="PS50203">
    <property type="entry name" value="CALPAIN_CAT"/>
    <property type="match status" value="1"/>
</dbReference>
<dbReference type="KEGG" id="char:116219353"/>
<evidence type="ECO:0000256" key="8">
    <source>
        <dbReference type="PIRSR" id="PIRSR622684-1"/>
    </source>
</evidence>
<evidence type="ECO:0000256" key="2">
    <source>
        <dbReference type="ARBA" id="ARBA00022670"/>
    </source>
</evidence>
<evidence type="ECO:0000256" key="7">
    <source>
        <dbReference type="ARBA" id="ARBA00022837"/>
    </source>
</evidence>
<dbReference type="GO" id="GO:0046872">
    <property type="term" value="F:metal ion binding"/>
    <property type="evidence" value="ECO:0007669"/>
    <property type="project" value="UniProtKB-KW"/>
</dbReference>
<keyword evidence="2 9" id="KW-0645">Protease</keyword>
<gene>
    <name evidence="13" type="primary">LOC116219353</name>
</gene>
<protein>
    <submittedName>
        <fullName evidence="13">Calpain-2 catalytic subunit-like</fullName>
    </submittedName>
</protein>
<dbReference type="AlphaFoldDB" id="A0A6P8F2U4"/>
<dbReference type="SMART" id="SM00230">
    <property type="entry name" value="CysPc"/>
    <property type="match status" value="1"/>
</dbReference>
<dbReference type="InterPro" id="IPR022683">
    <property type="entry name" value="Calpain_III"/>
</dbReference>
<dbReference type="InterPro" id="IPR038765">
    <property type="entry name" value="Papain-like_cys_pep_sf"/>
</dbReference>
<evidence type="ECO:0000259" key="11">
    <source>
        <dbReference type="PROSITE" id="PS50203"/>
    </source>
</evidence>
<comment type="similarity">
    <text evidence="1">Belongs to the peptidase C2 family.</text>
</comment>
<sequence>MSNIVHHLAHRKDREEGSGTNAKAIPFNQQDFRTLREQAVWRRALQSGALFCDLTFPAEAESLGYNELGRYSSKTRGVEWKRPTEICRNPQFNVGGAAKRIDICQGDLGDCWLLAAIASLTLDKDILARVVPKDQSFQVNYAGIFHFQFWRYGEWVDVVIDDRLPVRDGKLLFVHSAEGDFWSALLEKAYAKVSGCYESLNRGNTMEGFEDFTGGIAEKFDLSKDPPFLYKIMKKALGLGSLLGCSIYSDPDTEAKTTMNLWKGHAYSVTAAEVEHLHESPVQLVRIRNPWGHTEWTGAWSSKSSKWDDVRPEEAKLNVTADNGEFWMAYSDFTCQFSRLEICNLTPDALTSDEVGRWNHYQFEGTWEVGSTAGGCKNYTATFCSNPQFFIHLKEVDDDPHDEEDGCSFLVGLMQKDMRREKMSGHDFNTIGYAIYQVPDKYKGRSNIHLGPDVLLQQRPVAETRIFKKRRERSCRYKLLPGEYVIVPSTREPHCKGSFVLRVFSEKHAATRWSQRS</sequence>
<evidence type="ECO:0000256" key="10">
    <source>
        <dbReference type="SAM" id="MobiDB-lite"/>
    </source>
</evidence>
<dbReference type="GO" id="GO:0005737">
    <property type="term" value="C:cytoplasm"/>
    <property type="evidence" value="ECO:0007669"/>
    <property type="project" value="TreeGrafter"/>
</dbReference>
<keyword evidence="4" id="KW-0677">Repeat</keyword>
<dbReference type="InterPro" id="IPR036213">
    <property type="entry name" value="Calpain_III_sf"/>
</dbReference>